<accession>A0A450WM48</accession>
<name>A0A450WM48_9GAMM</name>
<gene>
    <name evidence="1" type="ORF">BECKLPF1236B_GA0070989_113410</name>
</gene>
<protein>
    <submittedName>
        <fullName evidence="1">Phage protein GP46</fullName>
    </submittedName>
</protein>
<evidence type="ECO:0000313" key="1">
    <source>
        <dbReference type="EMBL" id="VFK18122.1"/>
    </source>
</evidence>
<organism evidence="1">
    <name type="scientific">Candidatus Kentrum sp. LPFa</name>
    <dbReference type="NCBI Taxonomy" id="2126335"/>
    <lineage>
        <taxon>Bacteria</taxon>
        <taxon>Pseudomonadati</taxon>
        <taxon>Pseudomonadota</taxon>
        <taxon>Gammaproteobacteria</taxon>
        <taxon>Candidatus Kentrum</taxon>
    </lineage>
</organism>
<dbReference type="Pfam" id="PF07409">
    <property type="entry name" value="GP46"/>
    <property type="match status" value="1"/>
</dbReference>
<sequence>MLKLIQEDWGRFDLALEGDEEQDAVATLIHAALFTDAEVPAPSDRVDDAYDRRGWWADPKAGSGLWHVRRQPLNDDARREALEEAREALRQRASALTDVAVSEIPSPMEEAGNVSRLFLRVTGAHNGRRFVVKVSL</sequence>
<dbReference type="InterPro" id="IPR010877">
    <property type="entry name" value="Phage_Mu_Gp46"/>
</dbReference>
<proteinExistence type="predicted"/>
<dbReference type="AlphaFoldDB" id="A0A450WM48"/>
<dbReference type="EMBL" id="CAADFK010000134">
    <property type="protein sequence ID" value="VFK18122.1"/>
    <property type="molecule type" value="Genomic_DNA"/>
</dbReference>
<reference evidence="1" key="1">
    <citation type="submission" date="2019-02" db="EMBL/GenBank/DDBJ databases">
        <authorList>
            <person name="Gruber-Vodicka R. H."/>
            <person name="Seah K. B. B."/>
        </authorList>
    </citation>
    <scope>NUCLEOTIDE SEQUENCE</scope>
    <source>
        <strain evidence="1">BECK_S313</strain>
    </source>
</reference>